<dbReference type="AlphaFoldDB" id="A0AAQ3KI55"/>
<keyword evidence="5" id="KW-1185">Reference proteome</keyword>
<dbReference type="InterPro" id="IPR042214">
    <property type="entry name" value="TruD_catalytic"/>
</dbReference>
<dbReference type="EMBL" id="CP136894">
    <property type="protein sequence ID" value="WOL07970.1"/>
    <property type="molecule type" value="Genomic_DNA"/>
</dbReference>
<dbReference type="GO" id="GO:0005634">
    <property type="term" value="C:nucleus"/>
    <property type="evidence" value="ECO:0007669"/>
    <property type="project" value="TreeGrafter"/>
</dbReference>
<dbReference type="Gene3D" id="1.10.1510.30">
    <property type="match status" value="1"/>
</dbReference>
<accession>A0AAQ3KI55</accession>
<sequence length="409" mass="46020">MRPRALPSLSRSSLIFFSPPKPYLPFSKRFSNSRPFRPQSLVVTAKSLDESDVGISCFLSSLPGFRGILKRRYFDFVVNEVDPDGNTVRLTSFDLPPEELEEKIDENTSSNGKDHALEIESLRLLCGDVDAAALKMLLEKILSAKTNVAPLLLSPDPDKSHRAQHSFGFAGTKDKCSISTQRVTVFKQRAKRLDIVNRRLFGVKVGNFCYTKEELVLGHLAGNNFVITLRDVSSDCKDTIKAAADGLRKNGFINYYGLQLQYLKRCPGNYLQALKAIPRTLRMMYIHSYQSYLWNHAASMRVKKYGISQVVLGDLVLCKENSYAEVDSSERSEHEDGNNARDNCYSDLSDQVLSEEDIHFVKVIDSEDLRKGLYTFKDVLLPLPGSTILYPANDVANVYHELAKKVGDE</sequence>
<dbReference type="GO" id="GO:0009982">
    <property type="term" value="F:pseudouridine synthase activity"/>
    <property type="evidence" value="ECO:0007669"/>
    <property type="project" value="InterPro"/>
</dbReference>
<dbReference type="Proteomes" id="UP001327560">
    <property type="component" value="Chromosome 5"/>
</dbReference>
<name>A0AAQ3KI55_9LILI</name>
<dbReference type="Pfam" id="PF01142">
    <property type="entry name" value="TruD"/>
    <property type="match status" value="2"/>
</dbReference>
<dbReference type="InterPro" id="IPR001656">
    <property type="entry name" value="PsdUridine_synth_TruD"/>
</dbReference>
<dbReference type="GO" id="GO:0003723">
    <property type="term" value="F:RNA binding"/>
    <property type="evidence" value="ECO:0007669"/>
    <property type="project" value="InterPro"/>
</dbReference>
<dbReference type="GO" id="GO:0001522">
    <property type="term" value="P:pseudouridine synthesis"/>
    <property type="evidence" value="ECO:0007669"/>
    <property type="project" value="InterPro"/>
</dbReference>
<evidence type="ECO:0000259" key="3">
    <source>
        <dbReference type="PROSITE" id="PS50984"/>
    </source>
</evidence>
<keyword evidence="2" id="KW-0413">Isomerase</keyword>
<reference evidence="4 5" key="1">
    <citation type="submission" date="2023-10" db="EMBL/GenBank/DDBJ databases">
        <title>Chromosome-scale genome assembly provides insights into flower coloration mechanisms of Canna indica.</title>
        <authorList>
            <person name="Li C."/>
        </authorList>
    </citation>
    <scope>NUCLEOTIDE SEQUENCE [LARGE SCALE GENOMIC DNA]</scope>
    <source>
        <tissue evidence="4">Flower</tissue>
    </source>
</reference>
<evidence type="ECO:0000256" key="1">
    <source>
        <dbReference type="ARBA" id="ARBA00007953"/>
    </source>
</evidence>
<evidence type="ECO:0000256" key="2">
    <source>
        <dbReference type="ARBA" id="ARBA00023235"/>
    </source>
</evidence>
<feature type="domain" description="TRUD" evidence="3">
    <location>
        <begin position="206"/>
        <end position="409"/>
    </location>
</feature>
<dbReference type="Gene3D" id="3.30.2350.20">
    <property type="entry name" value="TruD, catalytic domain"/>
    <property type="match status" value="2"/>
</dbReference>
<dbReference type="PIRSF" id="PIRSF037016">
    <property type="entry name" value="Pseudouridin_synth_euk_prd"/>
    <property type="match status" value="1"/>
</dbReference>
<dbReference type="SUPFAM" id="SSF55120">
    <property type="entry name" value="Pseudouridine synthase"/>
    <property type="match status" value="1"/>
</dbReference>
<organism evidence="4 5">
    <name type="scientific">Canna indica</name>
    <name type="common">Indian-shot</name>
    <dbReference type="NCBI Taxonomy" id="4628"/>
    <lineage>
        <taxon>Eukaryota</taxon>
        <taxon>Viridiplantae</taxon>
        <taxon>Streptophyta</taxon>
        <taxon>Embryophyta</taxon>
        <taxon>Tracheophyta</taxon>
        <taxon>Spermatophyta</taxon>
        <taxon>Magnoliopsida</taxon>
        <taxon>Liliopsida</taxon>
        <taxon>Zingiberales</taxon>
        <taxon>Cannaceae</taxon>
        <taxon>Canna</taxon>
    </lineage>
</organism>
<gene>
    <name evidence="4" type="ORF">Cni_G16721</name>
</gene>
<comment type="similarity">
    <text evidence="1">Belongs to the pseudouridine synthase TruD family.</text>
</comment>
<evidence type="ECO:0000313" key="5">
    <source>
        <dbReference type="Proteomes" id="UP001327560"/>
    </source>
</evidence>
<dbReference type="PROSITE" id="PS50984">
    <property type="entry name" value="TRUD"/>
    <property type="match status" value="1"/>
</dbReference>
<dbReference type="PANTHER" id="PTHR13326">
    <property type="entry name" value="TRNA PSEUDOURIDINE SYNTHASE D"/>
    <property type="match status" value="1"/>
</dbReference>
<dbReference type="PANTHER" id="PTHR13326:SF21">
    <property type="entry name" value="PSEUDOURIDYLATE SYNTHASE PUS7L"/>
    <property type="match status" value="1"/>
</dbReference>
<dbReference type="InterPro" id="IPR020103">
    <property type="entry name" value="PsdUridine_synth_cat_dom_sf"/>
</dbReference>
<evidence type="ECO:0000313" key="4">
    <source>
        <dbReference type="EMBL" id="WOL07970.1"/>
    </source>
</evidence>
<dbReference type="CDD" id="cd02576">
    <property type="entry name" value="PseudoU_synth_ScPUS7"/>
    <property type="match status" value="1"/>
</dbReference>
<proteinExistence type="inferred from homology"/>
<protein>
    <recommendedName>
        <fullName evidence="3">TRUD domain-containing protein</fullName>
    </recommendedName>
</protein>
<dbReference type="InterPro" id="IPR011760">
    <property type="entry name" value="PsdUridine_synth_TruD_insert"/>
</dbReference>